<accession>A0A1I3TEQ6</accession>
<dbReference type="PANTHER" id="PTHR48081:SF8">
    <property type="entry name" value="ALPHA_BETA HYDROLASE FOLD-3 DOMAIN-CONTAINING PROTEIN-RELATED"/>
    <property type="match status" value="1"/>
</dbReference>
<dbReference type="PANTHER" id="PTHR48081">
    <property type="entry name" value="AB HYDROLASE SUPERFAMILY PROTEIN C4A8.06C"/>
    <property type="match status" value="1"/>
</dbReference>
<dbReference type="Pfam" id="PF07859">
    <property type="entry name" value="Abhydrolase_3"/>
    <property type="match status" value="1"/>
</dbReference>
<dbReference type="InterPro" id="IPR050300">
    <property type="entry name" value="GDXG_lipolytic_enzyme"/>
</dbReference>
<dbReference type="GO" id="GO:0016787">
    <property type="term" value="F:hydrolase activity"/>
    <property type="evidence" value="ECO:0007669"/>
    <property type="project" value="UniProtKB-KW"/>
</dbReference>
<evidence type="ECO:0000256" key="1">
    <source>
        <dbReference type="ARBA" id="ARBA00022801"/>
    </source>
</evidence>
<dbReference type="Gene3D" id="3.40.50.1820">
    <property type="entry name" value="alpha/beta hydrolase"/>
    <property type="match status" value="1"/>
</dbReference>
<dbReference type="SUPFAM" id="SSF53474">
    <property type="entry name" value="alpha/beta-Hydrolases"/>
    <property type="match status" value="1"/>
</dbReference>
<keyword evidence="4" id="KW-1185">Reference proteome</keyword>
<reference evidence="4" key="1">
    <citation type="submission" date="2016-10" db="EMBL/GenBank/DDBJ databases">
        <authorList>
            <person name="Varghese N."/>
            <person name="Submissions S."/>
        </authorList>
    </citation>
    <scope>NUCLEOTIDE SEQUENCE [LARGE SCALE GENOMIC DNA]</scope>
    <source>
        <strain evidence="4">CGMCC 1.3704</strain>
    </source>
</reference>
<proteinExistence type="predicted"/>
<dbReference type="AlphaFoldDB" id="A0A1I3TEQ6"/>
<sequence length="292" mass="32740">MFKILIARLLRLFPNQAESNLMVPFLQVHKKEDILIDTTVQPAYISCYYPSNPSGKQLPVYINLHGGAFIMNEKKMDDPYCRFLANQTGCVVINIDYAKAPEYPFPHPIEQCYEIYLWLRSHASALHIDGDRMMVGGQSSGGNIAAALCLLLKERGVSQPLLQVLGYPMLDFVTPHGDKPEPNKWRAEYPQVAHFLNRCYVPGTNDAAHPHASPVKAENIAGVAKALLIIPEHDAFSMEGKFYAEKLENAGVEVNLHIFDGCSHAFTHLGPREKAEEAWLLIAEEIKNIIKM</sequence>
<evidence type="ECO:0000313" key="4">
    <source>
        <dbReference type="Proteomes" id="UP000183557"/>
    </source>
</evidence>
<protein>
    <submittedName>
        <fullName evidence="3">Acetyl esterase</fullName>
    </submittedName>
</protein>
<dbReference type="InterPro" id="IPR013094">
    <property type="entry name" value="AB_hydrolase_3"/>
</dbReference>
<evidence type="ECO:0000259" key="2">
    <source>
        <dbReference type="Pfam" id="PF07859"/>
    </source>
</evidence>
<gene>
    <name evidence="3" type="ORF">SAMN04487936_103358</name>
</gene>
<keyword evidence="1" id="KW-0378">Hydrolase</keyword>
<dbReference type="OrthoDB" id="9815425at2"/>
<organism evidence="3 4">
    <name type="scientific">Halobacillus dabanensis</name>
    <dbReference type="NCBI Taxonomy" id="240302"/>
    <lineage>
        <taxon>Bacteria</taxon>
        <taxon>Bacillati</taxon>
        <taxon>Bacillota</taxon>
        <taxon>Bacilli</taxon>
        <taxon>Bacillales</taxon>
        <taxon>Bacillaceae</taxon>
        <taxon>Halobacillus</taxon>
    </lineage>
</organism>
<dbReference type="EMBL" id="FOSB01000003">
    <property type="protein sequence ID" value="SFJ69425.1"/>
    <property type="molecule type" value="Genomic_DNA"/>
</dbReference>
<name>A0A1I3TEQ6_HALDA</name>
<feature type="domain" description="Alpha/beta hydrolase fold-3" evidence="2">
    <location>
        <begin position="62"/>
        <end position="267"/>
    </location>
</feature>
<dbReference type="InterPro" id="IPR029058">
    <property type="entry name" value="AB_hydrolase_fold"/>
</dbReference>
<evidence type="ECO:0000313" key="3">
    <source>
        <dbReference type="EMBL" id="SFJ69425.1"/>
    </source>
</evidence>
<dbReference type="Proteomes" id="UP000183557">
    <property type="component" value="Unassembled WGS sequence"/>
</dbReference>
<dbReference type="RefSeq" id="WP_075035944.1">
    <property type="nucleotide sequence ID" value="NZ_FOSB01000003.1"/>
</dbReference>